<dbReference type="InterPro" id="IPR015919">
    <property type="entry name" value="Cadherin-like_sf"/>
</dbReference>
<keyword evidence="8" id="KW-1185">Reference proteome</keyword>
<organism evidence="7 8">
    <name type="scientific">Pyrocoelia pectoralis</name>
    <dbReference type="NCBI Taxonomy" id="417401"/>
    <lineage>
        <taxon>Eukaryota</taxon>
        <taxon>Metazoa</taxon>
        <taxon>Ecdysozoa</taxon>
        <taxon>Arthropoda</taxon>
        <taxon>Hexapoda</taxon>
        <taxon>Insecta</taxon>
        <taxon>Pterygota</taxon>
        <taxon>Neoptera</taxon>
        <taxon>Endopterygota</taxon>
        <taxon>Coleoptera</taxon>
        <taxon>Polyphaga</taxon>
        <taxon>Elateriformia</taxon>
        <taxon>Elateroidea</taxon>
        <taxon>Lampyridae</taxon>
        <taxon>Lampyrinae</taxon>
        <taxon>Pyrocoelia</taxon>
    </lineage>
</organism>
<dbReference type="PANTHER" id="PTHR24028">
    <property type="entry name" value="CADHERIN-87A"/>
    <property type="match status" value="1"/>
</dbReference>
<dbReference type="GO" id="GO:0005886">
    <property type="term" value="C:plasma membrane"/>
    <property type="evidence" value="ECO:0007669"/>
    <property type="project" value="TreeGrafter"/>
</dbReference>
<dbReference type="Proteomes" id="UP001329430">
    <property type="component" value="Chromosome 6"/>
</dbReference>
<protein>
    <recommendedName>
        <fullName evidence="6">Cadherin domain-containing protein</fullName>
    </recommendedName>
</protein>
<dbReference type="Gene3D" id="2.60.40.60">
    <property type="entry name" value="Cadherins"/>
    <property type="match status" value="1"/>
</dbReference>
<sequence length="153" mass="17162">NVRQQVLDVNNHSPVFNKKIYEYKLAMAIPEDFELSQLLPINATDIDFSNSMINFTIDFNQDFRLDYKGVNTGNGVYTTKLTSLKTIKPPYTKNFSITASDNGNPSINSTATVIISVLNHTQPALADQDNNAGNRNYLNILLLLVIVFVSLKY</sequence>
<name>A0AAN7ZKU8_9COLE</name>
<dbReference type="SUPFAM" id="SSF49313">
    <property type="entry name" value="Cadherin-like"/>
    <property type="match status" value="1"/>
</dbReference>
<feature type="domain" description="Cadherin" evidence="6">
    <location>
        <begin position="21"/>
        <end position="125"/>
    </location>
</feature>
<reference evidence="7 8" key="1">
    <citation type="journal article" date="2024" name="Insects">
        <title>An Improved Chromosome-Level Genome Assembly of the Firefly Pyrocoelia pectoralis.</title>
        <authorList>
            <person name="Fu X."/>
            <person name="Meyer-Rochow V.B."/>
            <person name="Ballantyne L."/>
            <person name="Zhu X."/>
        </authorList>
    </citation>
    <scope>NUCLEOTIDE SEQUENCE [LARGE SCALE GENOMIC DNA]</scope>
    <source>
        <strain evidence="7">XCY_ONT2</strain>
    </source>
</reference>
<keyword evidence="5" id="KW-0106">Calcium</keyword>
<dbReference type="PROSITE" id="PS50268">
    <property type="entry name" value="CADHERIN_2"/>
    <property type="match status" value="1"/>
</dbReference>
<evidence type="ECO:0000256" key="4">
    <source>
        <dbReference type="ARBA" id="ARBA00023180"/>
    </source>
</evidence>
<evidence type="ECO:0000259" key="6">
    <source>
        <dbReference type="PROSITE" id="PS50268"/>
    </source>
</evidence>
<comment type="subcellular location">
    <subcellularLocation>
        <location evidence="1">Membrane</location>
        <topology evidence="1">Single-pass membrane protein</topology>
    </subcellularLocation>
</comment>
<dbReference type="EMBL" id="JAVRBK010000006">
    <property type="protein sequence ID" value="KAK5642336.1"/>
    <property type="molecule type" value="Genomic_DNA"/>
</dbReference>
<gene>
    <name evidence="7" type="ORF">RI129_008503</name>
</gene>
<comment type="caution">
    <text evidence="7">The sequence shown here is derived from an EMBL/GenBank/DDBJ whole genome shotgun (WGS) entry which is preliminary data.</text>
</comment>
<accession>A0AAN7ZKU8</accession>
<dbReference type="CDD" id="cd11304">
    <property type="entry name" value="Cadherin_repeat"/>
    <property type="match status" value="1"/>
</dbReference>
<evidence type="ECO:0000256" key="1">
    <source>
        <dbReference type="ARBA" id="ARBA00004167"/>
    </source>
</evidence>
<proteinExistence type="predicted"/>
<feature type="non-terminal residue" evidence="7">
    <location>
        <position position="1"/>
    </location>
</feature>
<keyword evidence="4" id="KW-0325">Glycoprotein</keyword>
<evidence type="ECO:0000256" key="2">
    <source>
        <dbReference type="ARBA" id="ARBA00022692"/>
    </source>
</evidence>
<keyword evidence="3" id="KW-1133">Transmembrane helix</keyword>
<keyword evidence="3" id="KW-0472">Membrane</keyword>
<evidence type="ECO:0000256" key="5">
    <source>
        <dbReference type="PROSITE-ProRule" id="PRU00043"/>
    </source>
</evidence>
<dbReference type="GO" id="GO:0007156">
    <property type="term" value="P:homophilic cell adhesion via plasma membrane adhesion molecules"/>
    <property type="evidence" value="ECO:0007669"/>
    <property type="project" value="InterPro"/>
</dbReference>
<dbReference type="AlphaFoldDB" id="A0AAN7ZKU8"/>
<dbReference type="GO" id="GO:0005509">
    <property type="term" value="F:calcium ion binding"/>
    <property type="evidence" value="ECO:0007669"/>
    <property type="project" value="UniProtKB-UniRule"/>
</dbReference>
<dbReference type="InterPro" id="IPR002126">
    <property type="entry name" value="Cadherin-like_dom"/>
</dbReference>
<evidence type="ECO:0000256" key="3">
    <source>
        <dbReference type="ARBA" id="ARBA00022989"/>
    </source>
</evidence>
<evidence type="ECO:0000313" key="7">
    <source>
        <dbReference type="EMBL" id="KAK5642336.1"/>
    </source>
</evidence>
<keyword evidence="2" id="KW-0812">Transmembrane</keyword>
<dbReference type="InterPro" id="IPR050174">
    <property type="entry name" value="Protocadherin/Cadherin-CA"/>
</dbReference>
<dbReference type="PANTHER" id="PTHR24028:SF328">
    <property type="entry name" value="CADHERIN-3"/>
    <property type="match status" value="1"/>
</dbReference>
<evidence type="ECO:0000313" key="8">
    <source>
        <dbReference type="Proteomes" id="UP001329430"/>
    </source>
</evidence>